<reference evidence="4 5" key="1">
    <citation type="submission" date="2022-05" db="EMBL/GenBank/DDBJ databases">
        <authorList>
            <consortium name="Genoscope - CEA"/>
            <person name="William W."/>
        </authorList>
    </citation>
    <scope>NUCLEOTIDE SEQUENCE [LARGE SCALE GENOMIC DNA]</scope>
</reference>
<sequence>MLYRSTEYAKRDAVRGDEKPHRLEGIALADLVTCIEESRTNSGGELPTFKLADLAKMYTNRLQQLGMENTARPNSSRLKERIIAQVPDLQPYNKGRDVYLAFGEDVGNALHKVHKEDSDDEAIHLAKAAAIVRKDILTNKYSFNGSFERDCQLRSIPASLLSFVNMILYGPNINAEEGSFSEGQAALTIAQLKSIKELPASYTEVIPVQETTSKAQPPANVSEMKSDESSFNRGFEDESTWLEKASTIVVNQENGMGNGALSFDEWCNHQRRKVPQFQYWHTALQLELLLLLVFLKSLRLADFGMYVDAVYKMLPWFFALNHTNYALRPETNNHHEAERGYQAAYHKDVRSLVDVLDDLGNPFEEEGKDLIVLDTKVVADEGGNAAPANCEVIIMDGAVLVNMLKPTGKEKTFSEYASNKFIPYVTAQLQHVKRIDIVWDEYVENSLKATTRSKRGSGVRQLVAANNKLPRNWKEFLREDRNKQELFRFLAQCATSVNSGQRQIISTHARGVLTSLPRDDTSSLAPSSHEEADTRMFIHAADAIQSGFTKIIVRTRKQLFTRKARNFDALPPTRNSLLEHVKRTAYQAGHIWGQALVPNPPIPSPQDWGWILESGEWRPFWTTLSEITKSCQELVKCGCKKGCRGGCGCQKVSLRCTAMCKCAEECENR</sequence>
<protein>
    <recommendedName>
        <fullName evidence="3">AWS domain-containing protein</fullName>
    </recommendedName>
</protein>
<evidence type="ECO:0000256" key="2">
    <source>
        <dbReference type="SAM" id="MobiDB-lite"/>
    </source>
</evidence>
<keyword evidence="5" id="KW-1185">Reference proteome</keyword>
<dbReference type="Proteomes" id="UP001159405">
    <property type="component" value="Unassembled WGS sequence"/>
</dbReference>
<dbReference type="PANTHER" id="PTHR47018:SF1">
    <property type="entry name" value="TESMIN_TSO1-LIKE CXC DOMAIN-CONTAINING PROTEIN"/>
    <property type="match status" value="1"/>
</dbReference>
<proteinExistence type="predicted"/>
<evidence type="ECO:0000313" key="4">
    <source>
        <dbReference type="EMBL" id="CAH3032501.1"/>
    </source>
</evidence>
<comment type="caution">
    <text evidence="4">The sequence shown here is derived from an EMBL/GenBank/DDBJ whole genome shotgun (WGS) entry which is preliminary data.</text>
</comment>
<evidence type="ECO:0000256" key="1">
    <source>
        <dbReference type="ARBA" id="ARBA00022691"/>
    </source>
</evidence>
<dbReference type="PANTHER" id="PTHR47018">
    <property type="entry name" value="CXC DOMAIN-CONTAINING PROTEIN-RELATED"/>
    <property type="match status" value="1"/>
</dbReference>
<gene>
    <name evidence="4" type="ORF">PLOB_00000577</name>
</gene>
<name>A0ABN8MP25_9CNID</name>
<dbReference type="PROSITE" id="PS51215">
    <property type="entry name" value="AWS"/>
    <property type="match status" value="1"/>
</dbReference>
<dbReference type="EMBL" id="CALNXK010000001">
    <property type="protein sequence ID" value="CAH3032501.1"/>
    <property type="molecule type" value="Genomic_DNA"/>
</dbReference>
<evidence type="ECO:0000313" key="5">
    <source>
        <dbReference type="Proteomes" id="UP001159405"/>
    </source>
</evidence>
<feature type="domain" description="AWS" evidence="3">
    <location>
        <begin position="632"/>
        <end position="669"/>
    </location>
</feature>
<accession>A0ABN8MP25</accession>
<organism evidence="4 5">
    <name type="scientific">Porites lobata</name>
    <dbReference type="NCBI Taxonomy" id="104759"/>
    <lineage>
        <taxon>Eukaryota</taxon>
        <taxon>Metazoa</taxon>
        <taxon>Cnidaria</taxon>
        <taxon>Anthozoa</taxon>
        <taxon>Hexacorallia</taxon>
        <taxon>Scleractinia</taxon>
        <taxon>Fungiina</taxon>
        <taxon>Poritidae</taxon>
        <taxon>Porites</taxon>
    </lineage>
</organism>
<keyword evidence="1" id="KW-0949">S-adenosyl-L-methionine</keyword>
<evidence type="ECO:0000259" key="3">
    <source>
        <dbReference type="PROSITE" id="PS51215"/>
    </source>
</evidence>
<feature type="region of interest" description="Disordered" evidence="2">
    <location>
        <begin position="213"/>
        <end position="232"/>
    </location>
</feature>
<dbReference type="InterPro" id="IPR006560">
    <property type="entry name" value="AWS_dom"/>
</dbReference>